<proteinExistence type="predicted"/>
<evidence type="ECO:0000256" key="5">
    <source>
        <dbReference type="ARBA" id="ARBA00023242"/>
    </source>
</evidence>
<dbReference type="GO" id="GO:0009873">
    <property type="term" value="P:ethylene-activated signaling pathway"/>
    <property type="evidence" value="ECO:0007669"/>
    <property type="project" value="InterPro"/>
</dbReference>
<evidence type="ECO:0000256" key="4">
    <source>
        <dbReference type="ARBA" id="ARBA00023163"/>
    </source>
</evidence>
<comment type="caution">
    <text evidence="8">The sequence shown here is derived from an EMBL/GenBank/DDBJ whole genome shotgun (WGS) entry which is preliminary data.</text>
</comment>
<dbReference type="GO" id="GO:0003700">
    <property type="term" value="F:DNA-binding transcription factor activity"/>
    <property type="evidence" value="ECO:0007669"/>
    <property type="project" value="InterPro"/>
</dbReference>
<dbReference type="SMART" id="SM00380">
    <property type="entry name" value="AP2"/>
    <property type="match status" value="1"/>
</dbReference>
<evidence type="ECO:0000256" key="2">
    <source>
        <dbReference type="ARBA" id="ARBA00023015"/>
    </source>
</evidence>
<dbReference type="PRINTS" id="PR00367">
    <property type="entry name" value="ETHRSPELEMNT"/>
</dbReference>
<keyword evidence="9" id="KW-1185">Reference proteome</keyword>
<evidence type="ECO:0000256" key="1">
    <source>
        <dbReference type="ARBA" id="ARBA00004123"/>
    </source>
</evidence>
<dbReference type="Gene3D" id="3.30.730.10">
    <property type="entry name" value="AP2/ERF domain"/>
    <property type="match status" value="1"/>
</dbReference>
<organism evidence="8 9">
    <name type="scientific">Carex littledalei</name>
    <dbReference type="NCBI Taxonomy" id="544730"/>
    <lineage>
        <taxon>Eukaryota</taxon>
        <taxon>Viridiplantae</taxon>
        <taxon>Streptophyta</taxon>
        <taxon>Embryophyta</taxon>
        <taxon>Tracheophyta</taxon>
        <taxon>Spermatophyta</taxon>
        <taxon>Magnoliopsida</taxon>
        <taxon>Liliopsida</taxon>
        <taxon>Poales</taxon>
        <taxon>Cyperaceae</taxon>
        <taxon>Cyperoideae</taxon>
        <taxon>Cariceae</taxon>
        <taxon>Carex</taxon>
        <taxon>Carex subgen. Euthyceras</taxon>
    </lineage>
</organism>
<dbReference type="InterPro" id="IPR044808">
    <property type="entry name" value="ERF_plant"/>
</dbReference>
<dbReference type="Proteomes" id="UP000623129">
    <property type="component" value="Unassembled WGS sequence"/>
</dbReference>
<keyword evidence="4" id="KW-0804">Transcription</keyword>
<dbReference type="PROSITE" id="PS51032">
    <property type="entry name" value="AP2_ERF"/>
    <property type="match status" value="1"/>
</dbReference>
<feature type="region of interest" description="Disordered" evidence="6">
    <location>
        <begin position="171"/>
        <end position="192"/>
    </location>
</feature>
<accession>A0A833RP35</accession>
<dbReference type="InterPro" id="IPR036955">
    <property type="entry name" value="AP2/ERF_dom_sf"/>
</dbReference>
<reference evidence="8" key="1">
    <citation type="submission" date="2020-01" db="EMBL/GenBank/DDBJ databases">
        <title>Genome sequence of Kobresia littledalei, the first chromosome-level genome in the family Cyperaceae.</title>
        <authorList>
            <person name="Qu G."/>
        </authorList>
    </citation>
    <scope>NUCLEOTIDE SEQUENCE</scope>
    <source>
        <strain evidence="8">C.B.Clarke</strain>
        <tissue evidence="8">Leaf</tissue>
    </source>
</reference>
<evidence type="ECO:0000259" key="7">
    <source>
        <dbReference type="PROSITE" id="PS51032"/>
    </source>
</evidence>
<keyword evidence="5" id="KW-0539">Nucleus</keyword>
<keyword evidence="2" id="KW-0805">Transcription regulation</keyword>
<dbReference type="InterPro" id="IPR016177">
    <property type="entry name" value="DNA-bd_dom_sf"/>
</dbReference>
<protein>
    <submittedName>
        <fullName evidence="8">Ethylene response factor</fullName>
    </submittedName>
</protein>
<dbReference type="OrthoDB" id="668733at2759"/>
<dbReference type="InterPro" id="IPR001471">
    <property type="entry name" value="AP2/ERF_dom"/>
</dbReference>
<sequence>MCGGAIISDFIPATKSRRLTADYLWPDLKKAKKAKTSTVQIEDDADFEADFQEFNETGIESDEEDDDVVEITNPKPFFFTATPGISRGGPAAQKKVVECSGLAAKSAESKRKRKNKFRGIRQRPWGKWAAEIRDPRKGVRVWLGTFNTAEEAARAYDAEARRIRGEKAKVNFPDETAPPPVQNSSNTMLSQAPKASPISLPVTPNNYFPEIDFVEEKVVPVGDMNMYPSNQFTNSFVYNAGFGSAQNMAPAIGNETVPDLSDDISDLSSYLKFYLDGSPDRSTDGSVNGFLGDGLLDGGDVTQDVVGNELWSFDDFMPAMPAAGSY</sequence>
<dbReference type="EMBL" id="SWLB01000004">
    <property type="protein sequence ID" value="KAF3339306.1"/>
    <property type="molecule type" value="Genomic_DNA"/>
</dbReference>
<comment type="subcellular location">
    <subcellularLocation>
        <location evidence="1">Nucleus</location>
    </subcellularLocation>
</comment>
<dbReference type="CDD" id="cd00018">
    <property type="entry name" value="AP2"/>
    <property type="match status" value="1"/>
</dbReference>
<evidence type="ECO:0000256" key="3">
    <source>
        <dbReference type="ARBA" id="ARBA00023125"/>
    </source>
</evidence>
<dbReference type="FunFam" id="3.30.730.10:FF:000001">
    <property type="entry name" value="Ethylene-responsive transcription factor 2"/>
    <property type="match status" value="1"/>
</dbReference>
<evidence type="ECO:0000313" key="9">
    <source>
        <dbReference type="Proteomes" id="UP000623129"/>
    </source>
</evidence>
<evidence type="ECO:0000256" key="6">
    <source>
        <dbReference type="SAM" id="MobiDB-lite"/>
    </source>
</evidence>
<dbReference type="PANTHER" id="PTHR31190">
    <property type="entry name" value="DNA-BINDING DOMAIN"/>
    <property type="match status" value="1"/>
</dbReference>
<feature type="domain" description="AP2/ERF" evidence="7">
    <location>
        <begin position="116"/>
        <end position="173"/>
    </location>
</feature>
<keyword evidence="3" id="KW-0238">DNA-binding</keyword>
<dbReference type="PANTHER" id="PTHR31190:SF142">
    <property type="entry name" value="ETHYLENE-RESPONSIVE TRANSCRIPTION FACTOR RAP2-3"/>
    <property type="match status" value="1"/>
</dbReference>
<evidence type="ECO:0000313" key="8">
    <source>
        <dbReference type="EMBL" id="KAF3339306.1"/>
    </source>
</evidence>
<gene>
    <name evidence="8" type="ORF">FCM35_KLT16777</name>
</gene>
<dbReference type="GO" id="GO:0005634">
    <property type="term" value="C:nucleus"/>
    <property type="evidence" value="ECO:0007669"/>
    <property type="project" value="UniProtKB-SubCell"/>
</dbReference>
<dbReference type="Pfam" id="PF00847">
    <property type="entry name" value="AP2"/>
    <property type="match status" value="1"/>
</dbReference>
<name>A0A833RP35_9POAL</name>
<dbReference type="AlphaFoldDB" id="A0A833RP35"/>
<dbReference type="SUPFAM" id="SSF54171">
    <property type="entry name" value="DNA-binding domain"/>
    <property type="match status" value="1"/>
</dbReference>
<dbReference type="GO" id="GO:0003677">
    <property type="term" value="F:DNA binding"/>
    <property type="evidence" value="ECO:0007669"/>
    <property type="project" value="UniProtKB-KW"/>
</dbReference>